<dbReference type="EMBL" id="MF101456">
    <property type="protein sequence ID" value="ARW69239.1"/>
    <property type="molecule type" value="Genomic_DNA"/>
</dbReference>
<dbReference type="Pfam" id="PF10674">
    <property type="entry name" value="Ycf54"/>
    <property type="match status" value="1"/>
</dbReference>
<name>A0A1Z1MTM4_9FLOR</name>
<keyword evidence="2" id="KW-0150">Chloroplast</keyword>
<reference evidence="2" key="1">
    <citation type="journal article" date="2017" name="J. Phycol.">
        <title>Analysis of chloroplast genomes and a supermatrix inform reclassification of the Rhodomelaceae (Rhodophyta).</title>
        <authorList>
            <person name="Diaz-Tapia P."/>
            <person name="Maggs C.A."/>
            <person name="West J.A."/>
            <person name="Verbruggen H."/>
        </authorList>
    </citation>
    <scope>NUCLEOTIDE SEQUENCE</scope>
    <source>
        <strain evidence="2">PD1760</strain>
    </source>
</reference>
<dbReference type="InterPro" id="IPR019616">
    <property type="entry name" value="Ycf54"/>
</dbReference>
<organism evidence="2">
    <name type="scientific">Polysiphonia sp</name>
    <dbReference type="NCBI Taxonomy" id="1967842"/>
    <lineage>
        <taxon>Eukaryota</taxon>
        <taxon>Rhodophyta</taxon>
        <taxon>Florideophyceae</taxon>
        <taxon>Rhodymeniophycidae</taxon>
        <taxon>Ceramiales</taxon>
        <taxon>Rhodomelaceae</taxon>
        <taxon>Polysiphonioideae</taxon>
        <taxon>Polysiphonia</taxon>
    </lineage>
</organism>
<dbReference type="InterPro" id="IPR038409">
    <property type="entry name" value="Ycf54-like_sf"/>
</dbReference>
<sequence>MHDYHFAVASQSFFLDQEPVEEILRERTQYYLDSDKEVDFWFVLNPHFINLSDYKINCNNQNIPFAAIVSSNQQFIQWVKLRLVFVCVGSFKSNSVFLPS</sequence>
<keyword evidence="2" id="KW-0934">Plastid</keyword>
<proteinExistence type="inferred from homology"/>
<evidence type="ECO:0008006" key="3">
    <source>
        <dbReference type="Google" id="ProtNLM"/>
    </source>
</evidence>
<dbReference type="Gene3D" id="3.30.70.1860">
    <property type="entry name" value="Uncharacterised protein family Ycf54"/>
    <property type="match status" value="1"/>
</dbReference>
<dbReference type="PANTHER" id="PTHR35319:SF2">
    <property type="entry name" value="YCF54"/>
    <property type="match status" value="1"/>
</dbReference>
<comment type="similarity">
    <text evidence="1">Belongs to the ycf54 family.</text>
</comment>
<gene>
    <name evidence="2" type="primary">ycf54</name>
</gene>
<accession>A0A1Z1MTM4</accession>
<dbReference type="PANTHER" id="PTHR35319">
    <property type="match status" value="1"/>
</dbReference>
<evidence type="ECO:0000313" key="2">
    <source>
        <dbReference type="EMBL" id="ARW69239.1"/>
    </source>
</evidence>
<dbReference type="AlphaFoldDB" id="A0A1Z1MTM4"/>
<geneLocation type="chloroplast" evidence="2"/>
<protein>
    <recommendedName>
        <fullName evidence="3">Ycf54</fullName>
    </recommendedName>
</protein>
<evidence type="ECO:0000256" key="1">
    <source>
        <dbReference type="ARBA" id="ARBA00043978"/>
    </source>
</evidence>